<dbReference type="RefSeq" id="WP_016706812.1">
    <property type="nucleotide sequence ID" value="NZ_JAVIFY010000005.1"/>
</dbReference>
<sequence length="59" mass="6593">MKTQQNAQTITTVGCSKKPIRPASDECCGGGSCCPCVWDEYKEKLKVWRLQNADNNDNE</sequence>
<name>A0ABU1BAY3_PSEHA</name>
<feature type="domain" description="Oxidoreductase-like" evidence="1">
    <location>
        <begin position="13"/>
        <end position="53"/>
    </location>
</feature>
<evidence type="ECO:0000259" key="1">
    <source>
        <dbReference type="Pfam" id="PF09791"/>
    </source>
</evidence>
<proteinExistence type="predicted"/>
<keyword evidence="3" id="KW-1185">Reference proteome</keyword>
<dbReference type="Pfam" id="PF09791">
    <property type="entry name" value="Oxidored-like"/>
    <property type="match status" value="1"/>
</dbReference>
<protein>
    <submittedName>
        <fullName evidence="2">Oxidoreductase-like domain-containing protein</fullName>
    </submittedName>
</protein>
<comment type="caution">
    <text evidence="2">The sequence shown here is derived from an EMBL/GenBank/DDBJ whole genome shotgun (WGS) entry which is preliminary data.</text>
</comment>
<organism evidence="2 3">
    <name type="scientific">Pseudoalteromonas haloplanktis</name>
    <name type="common">Alteromonas haloplanktis</name>
    <dbReference type="NCBI Taxonomy" id="228"/>
    <lineage>
        <taxon>Bacteria</taxon>
        <taxon>Pseudomonadati</taxon>
        <taxon>Pseudomonadota</taxon>
        <taxon>Gammaproteobacteria</taxon>
        <taxon>Alteromonadales</taxon>
        <taxon>Pseudoalteromonadaceae</taxon>
        <taxon>Pseudoalteromonas</taxon>
    </lineage>
</organism>
<dbReference type="EMBL" id="JAVIFY010000005">
    <property type="protein sequence ID" value="MDQ9091688.1"/>
    <property type="molecule type" value="Genomic_DNA"/>
</dbReference>
<dbReference type="Proteomes" id="UP001226574">
    <property type="component" value="Unassembled WGS sequence"/>
</dbReference>
<gene>
    <name evidence="2" type="ORF">RC083_08805</name>
</gene>
<reference evidence="2 3" key="1">
    <citation type="submission" date="2023-08" db="EMBL/GenBank/DDBJ databases">
        <title>Pseudoalteromonas haloplanktis LL1 genome.</title>
        <authorList>
            <person name="Wu S."/>
        </authorList>
    </citation>
    <scope>NUCLEOTIDE SEQUENCE [LARGE SCALE GENOMIC DNA]</scope>
    <source>
        <strain evidence="2 3">LL1</strain>
    </source>
</reference>
<dbReference type="InterPro" id="IPR019180">
    <property type="entry name" value="Oxidoreductase-like_N"/>
</dbReference>
<accession>A0ABU1BAY3</accession>
<evidence type="ECO:0000313" key="3">
    <source>
        <dbReference type="Proteomes" id="UP001226574"/>
    </source>
</evidence>
<dbReference type="PROSITE" id="PS51257">
    <property type="entry name" value="PROKAR_LIPOPROTEIN"/>
    <property type="match status" value="1"/>
</dbReference>
<evidence type="ECO:0000313" key="2">
    <source>
        <dbReference type="EMBL" id="MDQ9091688.1"/>
    </source>
</evidence>